<gene>
    <name evidence="2" type="ORF">METZ01_LOCUS185009</name>
</gene>
<protein>
    <submittedName>
        <fullName evidence="2">Uncharacterized protein</fullName>
    </submittedName>
</protein>
<keyword evidence="1" id="KW-0812">Transmembrane</keyword>
<evidence type="ECO:0000313" key="2">
    <source>
        <dbReference type="EMBL" id="SVB32155.1"/>
    </source>
</evidence>
<proteinExistence type="predicted"/>
<keyword evidence="1" id="KW-1133">Transmembrane helix</keyword>
<sequence length="31" mass="3332">MQEQFILFGSQHITTLSAVLTISVVGTALLI</sequence>
<keyword evidence="1" id="KW-0472">Membrane</keyword>
<dbReference type="EMBL" id="UINC01037126">
    <property type="protein sequence ID" value="SVB32155.1"/>
    <property type="molecule type" value="Genomic_DNA"/>
</dbReference>
<reference evidence="2" key="1">
    <citation type="submission" date="2018-05" db="EMBL/GenBank/DDBJ databases">
        <authorList>
            <person name="Lanie J.A."/>
            <person name="Ng W.-L."/>
            <person name="Kazmierczak K.M."/>
            <person name="Andrzejewski T.M."/>
            <person name="Davidsen T.M."/>
            <person name="Wayne K.J."/>
            <person name="Tettelin H."/>
            <person name="Glass J.I."/>
            <person name="Rusch D."/>
            <person name="Podicherti R."/>
            <person name="Tsui H.-C.T."/>
            <person name="Winkler M.E."/>
        </authorList>
    </citation>
    <scope>NUCLEOTIDE SEQUENCE</scope>
</reference>
<organism evidence="2">
    <name type="scientific">marine metagenome</name>
    <dbReference type="NCBI Taxonomy" id="408172"/>
    <lineage>
        <taxon>unclassified sequences</taxon>
        <taxon>metagenomes</taxon>
        <taxon>ecological metagenomes</taxon>
    </lineage>
</organism>
<evidence type="ECO:0000256" key="1">
    <source>
        <dbReference type="SAM" id="Phobius"/>
    </source>
</evidence>
<feature type="transmembrane region" description="Helical" evidence="1">
    <location>
        <begin position="12"/>
        <end position="30"/>
    </location>
</feature>
<feature type="non-terminal residue" evidence="2">
    <location>
        <position position="31"/>
    </location>
</feature>
<name>A0A382D1G1_9ZZZZ</name>
<accession>A0A382D1G1</accession>
<dbReference type="AlphaFoldDB" id="A0A382D1G1"/>